<evidence type="ECO:0000313" key="4">
    <source>
        <dbReference type="Proteomes" id="UP000001514"/>
    </source>
</evidence>
<feature type="compositionally biased region" description="Polar residues" evidence="1">
    <location>
        <begin position="411"/>
        <end position="422"/>
    </location>
</feature>
<keyword evidence="4" id="KW-1185">Reference proteome</keyword>
<dbReference type="EMBL" id="GL377579">
    <property type="protein sequence ID" value="EFJ28486.1"/>
    <property type="molecule type" value="Genomic_DNA"/>
</dbReference>
<gene>
    <name evidence="3" type="primary">RPD1L5-2</name>
    <name evidence="3" type="ORF">SELMODRAFT_411311</name>
</gene>
<organism evidence="4">
    <name type="scientific">Selaginella moellendorffii</name>
    <name type="common">Spikemoss</name>
    <dbReference type="NCBI Taxonomy" id="88036"/>
    <lineage>
        <taxon>Eukaryota</taxon>
        <taxon>Viridiplantae</taxon>
        <taxon>Streptophyta</taxon>
        <taxon>Embryophyta</taxon>
        <taxon>Tracheophyta</taxon>
        <taxon>Lycopodiopsida</taxon>
        <taxon>Selaginellales</taxon>
        <taxon>Selaginellaceae</taxon>
        <taxon>Selaginella</taxon>
    </lineage>
</organism>
<dbReference type="OMA" id="RIASWHI"/>
<dbReference type="PANTHER" id="PTHR31476">
    <property type="entry name" value="PROTEIN WHAT'S THIS FACTOR 1 HOMOLOG, CHLOROPLASTIC"/>
    <property type="match status" value="1"/>
</dbReference>
<dbReference type="KEGG" id="smo:SELMODRAFT_411311"/>
<dbReference type="InterPro" id="IPR045040">
    <property type="entry name" value="PORR_fam"/>
</dbReference>
<evidence type="ECO:0000256" key="1">
    <source>
        <dbReference type="SAM" id="MobiDB-lite"/>
    </source>
</evidence>
<protein>
    <submittedName>
        <fullName evidence="3">Uncharacterized protein RPD1L5-2</fullName>
    </submittedName>
</protein>
<accession>D8RH85</accession>
<dbReference type="AlphaFoldDB" id="D8RH85"/>
<name>D8RH85_SELML</name>
<dbReference type="HOGENOM" id="CLU_044149_0_0_1"/>
<dbReference type="InterPro" id="IPR021099">
    <property type="entry name" value="PORR_domain"/>
</dbReference>
<dbReference type="FunCoup" id="D8RH85">
    <property type="interactions" value="593"/>
</dbReference>
<dbReference type="Gramene" id="EFJ28486">
    <property type="protein sequence ID" value="EFJ28486"/>
    <property type="gene ID" value="SELMODRAFT_411311"/>
</dbReference>
<reference evidence="3 4" key="1">
    <citation type="journal article" date="2011" name="Science">
        <title>The Selaginella genome identifies genetic changes associated with the evolution of vascular plants.</title>
        <authorList>
            <person name="Banks J.A."/>
            <person name="Nishiyama T."/>
            <person name="Hasebe M."/>
            <person name="Bowman J.L."/>
            <person name="Gribskov M."/>
            <person name="dePamphilis C."/>
            <person name="Albert V.A."/>
            <person name="Aono N."/>
            <person name="Aoyama T."/>
            <person name="Ambrose B.A."/>
            <person name="Ashton N.W."/>
            <person name="Axtell M.J."/>
            <person name="Barker E."/>
            <person name="Barker M.S."/>
            <person name="Bennetzen J.L."/>
            <person name="Bonawitz N.D."/>
            <person name="Chapple C."/>
            <person name="Cheng C."/>
            <person name="Correa L.G."/>
            <person name="Dacre M."/>
            <person name="DeBarry J."/>
            <person name="Dreyer I."/>
            <person name="Elias M."/>
            <person name="Engstrom E.M."/>
            <person name="Estelle M."/>
            <person name="Feng L."/>
            <person name="Finet C."/>
            <person name="Floyd S.K."/>
            <person name="Frommer W.B."/>
            <person name="Fujita T."/>
            <person name="Gramzow L."/>
            <person name="Gutensohn M."/>
            <person name="Harholt J."/>
            <person name="Hattori M."/>
            <person name="Heyl A."/>
            <person name="Hirai T."/>
            <person name="Hiwatashi Y."/>
            <person name="Ishikawa M."/>
            <person name="Iwata M."/>
            <person name="Karol K.G."/>
            <person name="Koehler B."/>
            <person name="Kolukisaoglu U."/>
            <person name="Kubo M."/>
            <person name="Kurata T."/>
            <person name="Lalonde S."/>
            <person name="Li K."/>
            <person name="Li Y."/>
            <person name="Litt A."/>
            <person name="Lyons E."/>
            <person name="Manning G."/>
            <person name="Maruyama T."/>
            <person name="Michael T.P."/>
            <person name="Mikami K."/>
            <person name="Miyazaki S."/>
            <person name="Morinaga S."/>
            <person name="Murata T."/>
            <person name="Mueller-Roeber B."/>
            <person name="Nelson D.R."/>
            <person name="Obara M."/>
            <person name="Oguri Y."/>
            <person name="Olmstead R.G."/>
            <person name="Onodera N."/>
            <person name="Petersen B.L."/>
            <person name="Pils B."/>
            <person name="Prigge M."/>
            <person name="Rensing S.A."/>
            <person name="Riano-Pachon D.M."/>
            <person name="Roberts A.W."/>
            <person name="Sato Y."/>
            <person name="Scheller H.V."/>
            <person name="Schulz B."/>
            <person name="Schulz C."/>
            <person name="Shakirov E.V."/>
            <person name="Shibagaki N."/>
            <person name="Shinohara N."/>
            <person name="Shippen D.E."/>
            <person name="Soerensen I."/>
            <person name="Sotooka R."/>
            <person name="Sugimoto N."/>
            <person name="Sugita M."/>
            <person name="Sumikawa N."/>
            <person name="Tanurdzic M."/>
            <person name="Theissen G."/>
            <person name="Ulvskov P."/>
            <person name="Wakazuki S."/>
            <person name="Weng J.K."/>
            <person name="Willats W.W."/>
            <person name="Wipf D."/>
            <person name="Wolf P.G."/>
            <person name="Yang L."/>
            <person name="Zimmer A.D."/>
            <person name="Zhu Q."/>
            <person name="Mitros T."/>
            <person name="Hellsten U."/>
            <person name="Loque D."/>
            <person name="Otillar R."/>
            <person name="Salamov A."/>
            <person name="Schmutz J."/>
            <person name="Shapiro H."/>
            <person name="Lindquist E."/>
            <person name="Lucas S."/>
            <person name="Rokhsar D."/>
            <person name="Grigoriev I.V."/>
        </authorList>
    </citation>
    <scope>NUCLEOTIDE SEQUENCE [LARGE SCALE GENOMIC DNA]</scope>
</reference>
<dbReference type="PANTHER" id="PTHR31476:SF4">
    <property type="entry name" value="PROTEIN WHAT'S THIS FACTOR 1 HOMOLOG, CHLOROPLASTIC"/>
    <property type="match status" value="1"/>
</dbReference>
<dbReference type="InParanoid" id="D8RH85"/>
<sequence length="486" mass="56127">MAHGGSEAAIAAAGHWIFPSRRAPMDRPGAEAEAVEIRAIFVEMDAASRDSGIQVWMRDGDLESIRRNDRRIAYIKRVMEYLVSHEKQGSVNLRKLHAVEGLDDNTKHGLRRNAWNYPGFFTVTVNNRQKEDLVALTDEAKQLMEDERRARWDRDESSCVQILKKILMMSRDRRIRRSKLHCLQEYYAFPYDYNTGFLERHPDHIRLVETPKDSYVELVSWDEELAVTEREKAVAQGRTPKELGQWAFVISYPEGYTPNRVRLEQLDNFQRLPFPSPYEFSQRAFDTPAGQKEALGIFHELLSFTVEKRALVSDFTTLAGSLNIPRYFSDSLLSCHPGIFYVSKWKNQHYVFLREAYRGKNLVAEEVDPLVTIRWRYLELMKPKPEKLHLSSRDEDYLYVPISKRGITSNQDKANAMASSAPNRLPKSSGRSLSSRRTKEIEPTGKPTIYSFKHGKYVCVYYFITTRITDELAITQGLWARGAGVD</sequence>
<feature type="domain" description="PORR" evidence="2">
    <location>
        <begin position="58"/>
        <end position="384"/>
    </location>
</feature>
<dbReference type="Proteomes" id="UP000001514">
    <property type="component" value="Unassembled WGS sequence"/>
</dbReference>
<evidence type="ECO:0000259" key="2">
    <source>
        <dbReference type="Pfam" id="PF11955"/>
    </source>
</evidence>
<feature type="region of interest" description="Disordered" evidence="1">
    <location>
        <begin position="411"/>
        <end position="442"/>
    </location>
</feature>
<dbReference type="Pfam" id="PF11955">
    <property type="entry name" value="PORR"/>
    <property type="match status" value="1"/>
</dbReference>
<dbReference type="GO" id="GO:0003723">
    <property type="term" value="F:RNA binding"/>
    <property type="evidence" value="ECO:0007669"/>
    <property type="project" value="InterPro"/>
</dbReference>
<evidence type="ECO:0000313" key="3">
    <source>
        <dbReference type="EMBL" id="EFJ28486.1"/>
    </source>
</evidence>
<proteinExistence type="predicted"/>